<keyword evidence="3" id="KW-1003">Cell membrane</keyword>
<dbReference type="PANTHER" id="PTHR30221">
    <property type="entry name" value="SMALL-CONDUCTANCE MECHANOSENSITIVE CHANNEL"/>
    <property type="match status" value="1"/>
</dbReference>
<dbReference type="Pfam" id="PF00924">
    <property type="entry name" value="MS_channel_2nd"/>
    <property type="match status" value="1"/>
</dbReference>
<dbReference type="InterPro" id="IPR011014">
    <property type="entry name" value="MscS_channel_TM-2"/>
</dbReference>
<dbReference type="GO" id="GO:0008381">
    <property type="term" value="F:mechanosensitive monoatomic ion channel activity"/>
    <property type="evidence" value="ECO:0007669"/>
    <property type="project" value="InterPro"/>
</dbReference>
<evidence type="ECO:0000256" key="2">
    <source>
        <dbReference type="ARBA" id="ARBA00008017"/>
    </source>
</evidence>
<evidence type="ECO:0000256" key="5">
    <source>
        <dbReference type="ARBA" id="ARBA00022989"/>
    </source>
</evidence>
<evidence type="ECO:0000256" key="1">
    <source>
        <dbReference type="ARBA" id="ARBA00004651"/>
    </source>
</evidence>
<accession>A0A7M1XJF1</accession>
<dbReference type="SUPFAM" id="SSF82689">
    <property type="entry name" value="Mechanosensitive channel protein MscS (YggB), C-terminal domain"/>
    <property type="match status" value="1"/>
</dbReference>
<feature type="domain" description="Mechanosensitive ion channel MscS" evidence="8">
    <location>
        <begin position="104"/>
        <end position="170"/>
    </location>
</feature>
<dbReference type="GO" id="GO:0005886">
    <property type="term" value="C:plasma membrane"/>
    <property type="evidence" value="ECO:0007669"/>
    <property type="project" value="UniProtKB-SubCell"/>
</dbReference>
<dbReference type="InterPro" id="IPR049278">
    <property type="entry name" value="MS_channel_C"/>
</dbReference>
<dbReference type="PANTHER" id="PTHR30221:SF1">
    <property type="entry name" value="SMALL-CONDUCTANCE MECHANOSENSITIVE CHANNEL"/>
    <property type="match status" value="1"/>
</dbReference>
<dbReference type="AlphaFoldDB" id="A0A7M1XJF1"/>
<reference evidence="10 11" key="1">
    <citation type="submission" date="2018-08" db="EMBL/GenBank/DDBJ databases">
        <title>The first complete genome of Treponema rectale (CHPAT), a commensal spirochete of the bovine rectum.</title>
        <authorList>
            <person name="Staton G.J."/>
            <person name="Clegg S.R."/>
            <person name="Carter S.D."/>
            <person name="Radford A.D."/>
            <person name="Darby A."/>
            <person name="Hall N."/>
            <person name="Birtles R.J."/>
            <person name="Evans N.J."/>
        </authorList>
    </citation>
    <scope>NUCLEOTIDE SEQUENCE [LARGE SCALE GENOMIC DNA]</scope>
    <source>
        <strain evidence="10 11">CHPA</strain>
    </source>
</reference>
<evidence type="ECO:0000313" key="11">
    <source>
        <dbReference type="Proteomes" id="UP000593591"/>
    </source>
</evidence>
<dbReference type="Gene3D" id="1.10.287.1260">
    <property type="match status" value="1"/>
</dbReference>
<dbReference type="Pfam" id="PF21082">
    <property type="entry name" value="MS_channel_3rd"/>
    <property type="match status" value="1"/>
</dbReference>
<evidence type="ECO:0000259" key="8">
    <source>
        <dbReference type="Pfam" id="PF00924"/>
    </source>
</evidence>
<sequence length="284" mass="31366">MEDLNKLLNQFGDFFVGNWFRIVAALIVLIIGGILITLLTKLLMKIIYGTKIDNAAGGFVVALLRVVLWIALIFGCVSILGLDSNSFLVAFSSVALAIGLALKDSLSNIANGMVILAEKPFRKGDHVAIGSVEGIIKRITILTTELTTFDNKKVILPNNTVASDNITNFTANPTRRIDFTFGVAYGSDIDQVKKILEDLIEEYPLALKMPKASVFLEAQSASSLDFKVRFWVNTVDYWTVYGQMQAMVYKAFVSNNIEIPFNQLDIHLDTKGNVEPHLTTKKGK</sequence>
<dbReference type="KEGG" id="trc:DYE49_03355"/>
<organism evidence="10 11">
    <name type="scientific">Treponema rectale</name>
    <dbReference type="NCBI Taxonomy" id="744512"/>
    <lineage>
        <taxon>Bacteria</taxon>
        <taxon>Pseudomonadati</taxon>
        <taxon>Spirochaetota</taxon>
        <taxon>Spirochaetia</taxon>
        <taxon>Spirochaetales</taxon>
        <taxon>Treponemataceae</taxon>
        <taxon>Treponema</taxon>
    </lineage>
</organism>
<dbReference type="InterPro" id="IPR011066">
    <property type="entry name" value="MscS_channel_C_sf"/>
</dbReference>
<dbReference type="Gene3D" id="2.30.30.60">
    <property type="match status" value="1"/>
</dbReference>
<protein>
    <submittedName>
        <fullName evidence="10">Mechanosensitive ion channel family protein</fullName>
    </submittedName>
</protein>
<dbReference type="Gene3D" id="3.30.70.100">
    <property type="match status" value="1"/>
</dbReference>
<evidence type="ECO:0000313" key="10">
    <source>
        <dbReference type="EMBL" id="QOS39547.1"/>
    </source>
</evidence>
<dbReference type="SUPFAM" id="SSF50182">
    <property type="entry name" value="Sm-like ribonucleoproteins"/>
    <property type="match status" value="1"/>
</dbReference>
<dbReference type="EMBL" id="CP031517">
    <property type="protein sequence ID" value="QOS39547.1"/>
    <property type="molecule type" value="Genomic_DNA"/>
</dbReference>
<gene>
    <name evidence="10" type="ORF">DYE49_03355</name>
</gene>
<feature type="transmembrane region" description="Helical" evidence="7">
    <location>
        <begin position="20"/>
        <end position="43"/>
    </location>
</feature>
<feature type="transmembrane region" description="Helical" evidence="7">
    <location>
        <begin position="55"/>
        <end position="80"/>
    </location>
</feature>
<comment type="subcellular location">
    <subcellularLocation>
        <location evidence="1">Cell membrane</location>
        <topology evidence="1">Multi-pass membrane protein</topology>
    </subcellularLocation>
</comment>
<evidence type="ECO:0000256" key="3">
    <source>
        <dbReference type="ARBA" id="ARBA00022475"/>
    </source>
</evidence>
<dbReference type="InterPro" id="IPR023408">
    <property type="entry name" value="MscS_beta-dom_sf"/>
</dbReference>
<dbReference type="Proteomes" id="UP000593591">
    <property type="component" value="Chromosome"/>
</dbReference>
<keyword evidence="6 7" id="KW-0472">Membrane</keyword>
<evidence type="ECO:0000256" key="6">
    <source>
        <dbReference type="ARBA" id="ARBA00023136"/>
    </source>
</evidence>
<feature type="domain" description="Mechanosensitive ion channel MscS C-terminal" evidence="9">
    <location>
        <begin position="177"/>
        <end position="259"/>
    </location>
</feature>
<evidence type="ECO:0000259" key="9">
    <source>
        <dbReference type="Pfam" id="PF21082"/>
    </source>
</evidence>
<evidence type="ECO:0000256" key="4">
    <source>
        <dbReference type="ARBA" id="ARBA00022692"/>
    </source>
</evidence>
<dbReference type="InterPro" id="IPR006685">
    <property type="entry name" value="MscS_channel_2nd"/>
</dbReference>
<dbReference type="SUPFAM" id="SSF82861">
    <property type="entry name" value="Mechanosensitive channel protein MscS (YggB), transmembrane region"/>
    <property type="match status" value="1"/>
</dbReference>
<dbReference type="InterPro" id="IPR045275">
    <property type="entry name" value="MscS_archaea/bacteria_type"/>
</dbReference>
<dbReference type="InterPro" id="IPR010920">
    <property type="entry name" value="LSM_dom_sf"/>
</dbReference>
<evidence type="ECO:0000256" key="7">
    <source>
        <dbReference type="SAM" id="Phobius"/>
    </source>
</evidence>
<proteinExistence type="inferred from homology"/>
<name>A0A7M1XJF1_9SPIR</name>
<keyword evidence="4 7" id="KW-0812">Transmembrane</keyword>
<keyword evidence="5 7" id="KW-1133">Transmembrane helix</keyword>
<comment type="similarity">
    <text evidence="2">Belongs to the MscS (TC 1.A.23) family.</text>
</comment>